<evidence type="ECO:0000313" key="1">
    <source>
        <dbReference type="EMBL" id="MBP1968159.1"/>
    </source>
</evidence>
<sequence>MPFDGIVTRAVTGTPIYQGFKWSFVYCTYIMCDYLQRFERSTNKKRRDYSPSLYSISVKFIETPNFS</sequence>
<organism evidence="1 2">
    <name type="scientific">Virgibacillus natechei</name>
    <dbReference type="NCBI Taxonomy" id="1216297"/>
    <lineage>
        <taxon>Bacteria</taxon>
        <taxon>Bacillati</taxon>
        <taxon>Bacillota</taxon>
        <taxon>Bacilli</taxon>
        <taxon>Bacillales</taxon>
        <taxon>Bacillaceae</taxon>
        <taxon>Virgibacillus</taxon>
    </lineage>
</organism>
<name>A0ABS4IB45_9BACI</name>
<proteinExistence type="predicted"/>
<keyword evidence="2" id="KW-1185">Reference proteome</keyword>
<dbReference type="Proteomes" id="UP001519345">
    <property type="component" value="Unassembled WGS sequence"/>
</dbReference>
<dbReference type="EMBL" id="JAGGKX010000001">
    <property type="protein sequence ID" value="MBP1968159.1"/>
    <property type="molecule type" value="Genomic_DNA"/>
</dbReference>
<accession>A0ABS4IB45</accession>
<comment type="caution">
    <text evidence="1">The sequence shown here is derived from an EMBL/GenBank/DDBJ whole genome shotgun (WGS) entry which is preliminary data.</text>
</comment>
<protein>
    <submittedName>
        <fullName evidence="1">Uncharacterized protein</fullName>
    </submittedName>
</protein>
<gene>
    <name evidence="1" type="ORF">J2Z83_000251</name>
</gene>
<reference evidence="1 2" key="1">
    <citation type="submission" date="2021-03" db="EMBL/GenBank/DDBJ databases">
        <title>Genomic Encyclopedia of Type Strains, Phase IV (KMG-IV): sequencing the most valuable type-strain genomes for metagenomic binning, comparative biology and taxonomic classification.</title>
        <authorList>
            <person name="Goeker M."/>
        </authorList>
    </citation>
    <scope>NUCLEOTIDE SEQUENCE [LARGE SCALE GENOMIC DNA]</scope>
    <source>
        <strain evidence="1 2">DSM 25609</strain>
    </source>
</reference>
<evidence type="ECO:0000313" key="2">
    <source>
        <dbReference type="Proteomes" id="UP001519345"/>
    </source>
</evidence>